<proteinExistence type="inferred from homology"/>
<protein>
    <submittedName>
        <fullName evidence="9">Phosphonate transport system permease protein</fullName>
    </submittedName>
</protein>
<dbReference type="CDD" id="cd06261">
    <property type="entry name" value="TM_PBP2"/>
    <property type="match status" value="1"/>
</dbReference>
<dbReference type="PANTHER" id="PTHR30043">
    <property type="entry name" value="PHOSPHONATES TRANSPORT SYSTEM PERMEASE PROTEIN"/>
    <property type="match status" value="1"/>
</dbReference>
<accession>A0A1H8Z3M2</accession>
<keyword evidence="4 7" id="KW-0812">Transmembrane</keyword>
<reference evidence="9 10" key="1">
    <citation type="submission" date="2016-10" db="EMBL/GenBank/DDBJ databases">
        <authorList>
            <person name="de Groot N.N."/>
        </authorList>
    </citation>
    <scope>NUCLEOTIDE SEQUENCE [LARGE SCALE GENOMIC DNA]</scope>
    <source>
        <strain evidence="9 10">DSM 15695</strain>
    </source>
</reference>
<feature type="transmembrane region" description="Helical" evidence="7">
    <location>
        <begin position="242"/>
        <end position="262"/>
    </location>
</feature>
<dbReference type="Pfam" id="PF00528">
    <property type="entry name" value="BPD_transp_1"/>
    <property type="match status" value="1"/>
</dbReference>
<keyword evidence="5 7" id="KW-1133">Transmembrane helix</keyword>
<organism evidence="9 10">
    <name type="scientific">Ignavigranum ruoffiae</name>
    <dbReference type="NCBI Taxonomy" id="89093"/>
    <lineage>
        <taxon>Bacteria</taxon>
        <taxon>Bacillati</taxon>
        <taxon>Bacillota</taxon>
        <taxon>Bacilli</taxon>
        <taxon>Lactobacillales</taxon>
        <taxon>Aerococcaceae</taxon>
        <taxon>Ignavigranum</taxon>
    </lineage>
</organism>
<comment type="subcellular location">
    <subcellularLocation>
        <location evidence="1 7">Cell membrane</location>
        <topology evidence="1 7">Multi-pass membrane protein</topology>
    </subcellularLocation>
</comment>
<dbReference type="GO" id="GO:0015416">
    <property type="term" value="F:ABC-type phosphonate transporter activity"/>
    <property type="evidence" value="ECO:0007669"/>
    <property type="project" value="InterPro"/>
</dbReference>
<dbReference type="EMBL" id="FOEN01000001">
    <property type="protein sequence ID" value="SEP59020.1"/>
    <property type="molecule type" value="Genomic_DNA"/>
</dbReference>
<dbReference type="NCBIfam" id="TIGR01097">
    <property type="entry name" value="PhnE"/>
    <property type="match status" value="1"/>
</dbReference>
<name>A0A1H8Z3M2_9LACT</name>
<evidence type="ECO:0000256" key="5">
    <source>
        <dbReference type="ARBA" id="ARBA00022989"/>
    </source>
</evidence>
<keyword evidence="2 7" id="KW-0813">Transport</keyword>
<evidence type="ECO:0000256" key="6">
    <source>
        <dbReference type="ARBA" id="ARBA00023136"/>
    </source>
</evidence>
<dbReference type="InterPro" id="IPR035906">
    <property type="entry name" value="MetI-like_sf"/>
</dbReference>
<evidence type="ECO:0000313" key="10">
    <source>
        <dbReference type="Proteomes" id="UP000198833"/>
    </source>
</evidence>
<evidence type="ECO:0000256" key="2">
    <source>
        <dbReference type="ARBA" id="ARBA00022448"/>
    </source>
</evidence>
<feature type="transmembrane region" description="Helical" evidence="7">
    <location>
        <begin position="113"/>
        <end position="135"/>
    </location>
</feature>
<comment type="similarity">
    <text evidence="7">Belongs to the binding-protein-dependent transport system permease family.</text>
</comment>
<dbReference type="Proteomes" id="UP000198833">
    <property type="component" value="Unassembled WGS sequence"/>
</dbReference>
<evidence type="ECO:0000259" key="8">
    <source>
        <dbReference type="PROSITE" id="PS50928"/>
    </source>
</evidence>
<feature type="transmembrane region" description="Helical" evidence="7">
    <location>
        <begin position="20"/>
        <end position="37"/>
    </location>
</feature>
<evidence type="ECO:0000256" key="4">
    <source>
        <dbReference type="ARBA" id="ARBA00022692"/>
    </source>
</evidence>
<dbReference type="RefSeq" id="WP_092569747.1">
    <property type="nucleotide sequence ID" value="NZ_CALUDV010000004.1"/>
</dbReference>
<dbReference type="SUPFAM" id="SSF161098">
    <property type="entry name" value="MetI-like"/>
    <property type="match status" value="1"/>
</dbReference>
<evidence type="ECO:0000313" key="9">
    <source>
        <dbReference type="EMBL" id="SEP59020.1"/>
    </source>
</evidence>
<dbReference type="GO" id="GO:0005886">
    <property type="term" value="C:plasma membrane"/>
    <property type="evidence" value="ECO:0007669"/>
    <property type="project" value="UniProtKB-SubCell"/>
</dbReference>
<keyword evidence="10" id="KW-1185">Reference proteome</keyword>
<feature type="transmembrane region" description="Helical" evidence="7">
    <location>
        <begin position="216"/>
        <end position="236"/>
    </location>
</feature>
<evidence type="ECO:0000256" key="7">
    <source>
        <dbReference type="RuleBase" id="RU363032"/>
    </source>
</evidence>
<dbReference type="PROSITE" id="PS50928">
    <property type="entry name" value="ABC_TM1"/>
    <property type="match status" value="1"/>
</dbReference>
<evidence type="ECO:0000256" key="1">
    <source>
        <dbReference type="ARBA" id="ARBA00004651"/>
    </source>
</evidence>
<dbReference type="InterPro" id="IPR005769">
    <property type="entry name" value="PhnE/PtxC"/>
</dbReference>
<feature type="transmembrane region" description="Helical" evidence="7">
    <location>
        <begin position="141"/>
        <end position="161"/>
    </location>
</feature>
<dbReference type="PANTHER" id="PTHR30043:SF1">
    <property type="entry name" value="ABC TRANSPORT SYSTEM PERMEASE PROTEIN P69"/>
    <property type="match status" value="1"/>
</dbReference>
<dbReference type="AlphaFoldDB" id="A0A1H8Z3M2"/>
<dbReference type="STRING" id="89093.SAMN04488558_101138"/>
<sequence length="269" mass="29349">MIDRINEMYEKRSRHTWQTLAWTVFTIGVVAWSLTTVDQVQLSSNGGKIAAGIMNGILSPDKNLLFNVTKKSVPFLLLETMAIAFLGTIVGTVFSFPLAFLASKRVVPTPVMIVTRVLIMAIRTIPGFVYGLMFIRVTGPGAFAGLMTLSVTSIGMITKLFSETIDDMDTSILEALDAAGCNGFEKIRCGILPQLWSSLLSTVVFRFDMNLRDATILGLVGAGGIGAPLIFAMSSYRWNEVGAILIGLIILILIVEYCSTYIRKRLAHG</sequence>
<feature type="domain" description="ABC transmembrane type-1" evidence="8">
    <location>
        <begin position="77"/>
        <end position="259"/>
    </location>
</feature>
<gene>
    <name evidence="9" type="ORF">SAMN04488558_101138</name>
</gene>
<keyword evidence="6 7" id="KW-0472">Membrane</keyword>
<feature type="transmembrane region" description="Helical" evidence="7">
    <location>
        <begin position="75"/>
        <end position="101"/>
    </location>
</feature>
<evidence type="ECO:0000256" key="3">
    <source>
        <dbReference type="ARBA" id="ARBA00022475"/>
    </source>
</evidence>
<keyword evidence="3" id="KW-1003">Cell membrane</keyword>
<dbReference type="Gene3D" id="1.10.3720.10">
    <property type="entry name" value="MetI-like"/>
    <property type="match status" value="1"/>
</dbReference>
<dbReference type="InterPro" id="IPR000515">
    <property type="entry name" value="MetI-like"/>
</dbReference>
<dbReference type="OrthoDB" id="8557224at2"/>